<evidence type="ECO:0000313" key="3">
    <source>
        <dbReference type="Proteomes" id="UP000327013"/>
    </source>
</evidence>
<reference evidence="2 3" key="1">
    <citation type="submission" date="2019-06" db="EMBL/GenBank/DDBJ databases">
        <title>A chromosomal-level reference genome of Carpinus fangiana (Coryloideae, Betulaceae).</title>
        <authorList>
            <person name="Yang X."/>
            <person name="Wang Z."/>
            <person name="Zhang L."/>
            <person name="Hao G."/>
            <person name="Liu J."/>
            <person name="Yang Y."/>
        </authorList>
    </citation>
    <scope>NUCLEOTIDE SEQUENCE [LARGE SCALE GENOMIC DNA]</scope>
    <source>
        <strain evidence="2">Cfa_2016G</strain>
        <tissue evidence="2">Leaf</tissue>
    </source>
</reference>
<organism evidence="2 3">
    <name type="scientific">Carpinus fangiana</name>
    <dbReference type="NCBI Taxonomy" id="176857"/>
    <lineage>
        <taxon>Eukaryota</taxon>
        <taxon>Viridiplantae</taxon>
        <taxon>Streptophyta</taxon>
        <taxon>Embryophyta</taxon>
        <taxon>Tracheophyta</taxon>
        <taxon>Spermatophyta</taxon>
        <taxon>Magnoliopsida</taxon>
        <taxon>eudicotyledons</taxon>
        <taxon>Gunneridae</taxon>
        <taxon>Pentapetalae</taxon>
        <taxon>rosids</taxon>
        <taxon>fabids</taxon>
        <taxon>Fagales</taxon>
        <taxon>Betulaceae</taxon>
        <taxon>Carpinus</taxon>
    </lineage>
</organism>
<proteinExistence type="predicted"/>
<dbReference type="AlphaFoldDB" id="A0A5N6R6W6"/>
<evidence type="ECO:0000256" key="1">
    <source>
        <dbReference type="SAM" id="SignalP"/>
    </source>
</evidence>
<protein>
    <submittedName>
        <fullName evidence="2">Uncharacterized protein</fullName>
    </submittedName>
</protein>
<feature type="signal peptide" evidence="1">
    <location>
        <begin position="1"/>
        <end position="19"/>
    </location>
</feature>
<keyword evidence="1" id="KW-0732">Signal</keyword>
<accession>A0A5N6R6W6</accession>
<evidence type="ECO:0000313" key="2">
    <source>
        <dbReference type="EMBL" id="KAE8056153.1"/>
    </source>
</evidence>
<keyword evidence="3" id="KW-1185">Reference proteome</keyword>
<feature type="chain" id="PRO_5024291380" evidence="1">
    <location>
        <begin position="20"/>
        <end position="82"/>
    </location>
</feature>
<name>A0A5N6R6W6_9ROSI</name>
<gene>
    <name evidence="2" type="ORF">FH972_012946</name>
</gene>
<dbReference type="Proteomes" id="UP000327013">
    <property type="component" value="Chromosome 5"/>
</dbReference>
<sequence>MQSFDWFANLLSQLSKALAHLLGVCKFNRFHLNFFADKLAGQKHDVDDKRSTSSLKSAFSTLNWSFDVYHGNLSTKSTQLGV</sequence>
<dbReference type="EMBL" id="CM017325">
    <property type="protein sequence ID" value="KAE8056153.1"/>
    <property type="molecule type" value="Genomic_DNA"/>
</dbReference>